<dbReference type="EMBL" id="GBRH01213303">
    <property type="protein sequence ID" value="JAD84592.1"/>
    <property type="molecule type" value="Transcribed_RNA"/>
</dbReference>
<evidence type="ECO:0000313" key="2">
    <source>
        <dbReference type="EMBL" id="JAD84592.1"/>
    </source>
</evidence>
<evidence type="ECO:0000256" key="1">
    <source>
        <dbReference type="SAM" id="MobiDB-lite"/>
    </source>
</evidence>
<protein>
    <submittedName>
        <fullName evidence="2">Uncharacterized protein</fullName>
    </submittedName>
</protein>
<proteinExistence type="predicted"/>
<organism evidence="2">
    <name type="scientific">Arundo donax</name>
    <name type="common">Giant reed</name>
    <name type="synonym">Donax arundinaceus</name>
    <dbReference type="NCBI Taxonomy" id="35708"/>
    <lineage>
        <taxon>Eukaryota</taxon>
        <taxon>Viridiplantae</taxon>
        <taxon>Streptophyta</taxon>
        <taxon>Embryophyta</taxon>
        <taxon>Tracheophyta</taxon>
        <taxon>Spermatophyta</taxon>
        <taxon>Magnoliopsida</taxon>
        <taxon>Liliopsida</taxon>
        <taxon>Poales</taxon>
        <taxon>Poaceae</taxon>
        <taxon>PACMAD clade</taxon>
        <taxon>Arundinoideae</taxon>
        <taxon>Arundineae</taxon>
        <taxon>Arundo</taxon>
    </lineage>
</organism>
<feature type="region of interest" description="Disordered" evidence="1">
    <location>
        <begin position="1"/>
        <end position="57"/>
    </location>
</feature>
<name>A0A0A9DLI7_ARUDO</name>
<reference evidence="2" key="2">
    <citation type="journal article" date="2015" name="Data Brief">
        <title>Shoot transcriptome of the giant reed, Arundo donax.</title>
        <authorList>
            <person name="Barrero R.A."/>
            <person name="Guerrero F.D."/>
            <person name="Moolhuijzen P."/>
            <person name="Goolsby J.A."/>
            <person name="Tidwell J."/>
            <person name="Bellgard S.E."/>
            <person name="Bellgard M.I."/>
        </authorList>
    </citation>
    <scope>NUCLEOTIDE SEQUENCE</scope>
    <source>
        <tissue evidence="2">Shoot tissue taken approximately 20 cm above the soil surface</tissue>
    </source>
</reference>
<sequence>MGRYPVQRQRFPDIARSTSAAVSLENPSGGSGLPRSPASAPASEAARDMHTPGVQKPHCEAWNPARRACTAWNPARPLPSPSVVVTARWWSPCTSVRHEVAAACDTAPDAAS</sequence>
<reference evidence="2" key="1">
    <citation type="submission" date="2014-09" db="EMBL/GenBank/DDBJ databases">
        <authorList>
            <person name="Magalhaes I.L.F."/>
            <person name="Oliveira U."/>
            <person name="Santos F.R."/>
            <person name="Vidigal T.H.D.A."/>
            <person name="Brescovit A.D."/>
            <person name="Santos A.J."/>
        </authorList>
    </citation>
    <scope>NUCLEOTIDE SEQUENCE</scope>
    <source>
        <tissue evidence="2">Shoot tissue taken approximately 20 cm above the soil surface</tissue>
    </source>
</reference>
<dbReference type="AlphaFoldDB" id="A0A0A9DLI7"/>
<accession>A0A0A9DLI7</accession>
<feature type="compositionally biased region" description="Low complexity" evidence="1">
    <location>
        <begin position="33"/>
        <end position="44"/>
    </location>
</feature>